<accession>A0A368W2H1</accession>
<evidence type="ECO:0000313" key="9">
    <source>
        <dbReference type="Proteomes" id="UP000252415"/>
    </source>
</evidence>
<keyword evidence="9" id="KW-1185">Reference proteome</keyword>
<evidence type="ECO:0000259" key="7">
    <source>
        <dbReference type="Pfam" id="PF08281"/>
    </source>
</evidence>
<protein>
    <submittedName>
        <fullName evidence="8">RNA polymerase sigma-70 factor (ECF subfamily)</fullName>
    </submittedName>
</protein>
<dbReference type="SUPFAM" id="SSF88659">
    <property type="entry name" value="Sigma3 and sigma4 domains of RNA polymerase sigma factors"/>
    <property type="match status" value="1"/>
</dbReference>
<comment type="similarity">
    <text evidence="1">Belongs to the sigma-70 factor family. ECF subfamily.</text>
</comment>
<keyword evidence="4" id="KW-0804">Transcription</keyword>
<keyword evidence="3" id="KW-0731">Sigma factor</keyword>
<dbReference type="GO" id="GO:0006352">
    <property type="term" value="P:DNA-templated transcription initiation"/>
    <property type="evidence" value="ECO:0007669"/>
    <property type="project" value="InterPro"/>
</dbReference>
<evidence type="ECO:0000256" key="1">
    <source>
        <dbReference type="ARBA" id="ARBA00010641"/>
    </source>
</evidence>
<dbReference type="InterPro" id="IPR013325">
    <property type="entry name" value="RNA_pol_sigma_r2"/>
</dbReference>
<dbReference type="Pfam" id="PF04542">
    <property type="entry name" value="Sigma70_r2"/>
    <property type="match status" value="1"/>
</dbReference>
<dbReference type="InterPro" id="IPR013249">
    <property type="entry name" value="RNA_pol_sigma70_r4_t2"/>
</dbReference>
<feature type="domain" description="RNA polymerase sigma factor 70 region 4 type 2" evidence="7">
    <location>
        <begin position="116"/>
        <end position="165"/>
    </location>
</feature>
<dbReference type="Gene3D" id="1.10.10.10">
    <property type="entry name" value="Winged helix-like DNA-binding domain superfamily/Winged helix DNA-binding domain"/>
    <property type="match status" value="1"/>
</dbReference>
<dbReference type="GO" id="GO:0003677">
    <property type="term" value="F:DNA binding"/>
    <property type="evidence" value="ECO:0007669"/>
    <property type="project" value="InterPro"/>
</dbReference>
<proteinExistence type="inferred from homology"/>
<dbReference type="InterPro" id="IPR013324">
    <property type="entry name" value="RNA_pol_sigma_r3/r4-like"/>
</dbReference>
<reference evidence="8 9" key="1">
    <citation type="submission" date="2018-07" db="EMBL/GenBank/DDBJ databases">
        <title>Genomic Encyclopedia of Type Strains, Phase III (KMG-III): the genomes of soil and plant-associated and newly described type strains.</title>
        <authorList>
            <person name="Whitman W."/>
        </authorList>
    </citation>
    <scope>NUCLEOTIDE SEQUENCE [LARGE SCALE GENOMIC DNA]</scope>
    <source>
        <strain evidence="8 9">CECT 7506</strain>
    </source>
</reference>
<evidence type="ECO:0000256" key="3">
    <source>
        <dbReference type="ARBA" id="ARBA00023082"/>
    </source>
</evidence>
<dbReference type="Pfam" id="PF08281">
    <property type="entry name" value="Sigma70_r4_2"/>
    <property type="match status" value="1"/>
</dbReference>
<dbReference type="GO" id="GO:0016987">
    <property type="term" value="F:sigma factor activity"/>
    <property type="evidence" value="ECO:0007669"/>
    <property type="project" value="UniProtKB-KW"/>
</dbReference>
<dbReference type="EMBL" id="QPJD01000004">
    <property type="protein sequence ID" value="RCW49348.1"/>
    <property type="molecule type" value="Genomic_DNA"/>
</dbReference>
<dbReference type="Gene3D" id="1.10.1740.10">
    <property type="match status" value="1"/>
</dbReference>
<evidence type="ECO:0000256" key="2">
    <source>
        <dbReference type="ARBA" id="ARBA00023015"/>
    </source>
</evidence>
<dbReference type="Proteomes" id="UP000252415">
    <property type="component" value="Unassembled WGS sequence"/>
</dbReference>
<sequence length="197" mass="22908">MTEDKEGGSSHLTGKELFEAYNKDVYRMCLHMLRNASDAEDLCQEVFIAAMRKEWNNIEHRKAWLLKIAVNRCLNHLRKTRLVRTKEKVFEWLFTETAVKTVDYMVEEREAALEYSLLLQNLPLKIRAVVTLRYVQELTHVEIADVLNIPIGTVKSRLHKGMKLLKVMIEYNNNSDARGGSAHENVRERSDSSFERG</sequence>
<dbReference type="InterPro" id="IPR014284">
    <property type="entry name" value="RNA_pol_sigma-70_dom"/>
</dbReference>
<organism evidence="8 9">
    <name type="scientific">Paenibacillus prosopidis</name>
    <dbReference type="NCBI Taxonomy" id="630520"/>
    <lineage>
        <taxon>Bacteria</taxon>
        <taxon>Bacillati</taxon>
        <taxon>Bacillota</taxon>
        <taxon>Bacilli</taxon>
        <taxon>Bacillales</taxon>
        <taxon>Paenibacillaceae</taxon>
        <taxon>Paenibacillus</taxon>
    </lineage>
</organism>
<keyword evidence="2" id="KW-0805">Transcription regulation</keyword>
<feature type="compositionally biased region" description="Basic and acidic residues" evidence="5">
    <location>
        <begin position="184"/>
        <end position="197"/>
    </location>
</feature>
<evidence type="ECO:0000313" key="8">
    <source>
        <dbReference type="EMBL" id="RCW49348.1"/>
    </source>
</evidence>
<dbReference type="PANTHER" id="PTHR43133:SF60">
    <property type="entry name" value="RNA POLYMERASE SIGMA FACTOR SIGV"/>
    <property type="match status" value="1"/>
</dbReference>
<dbReference type="NCBIfam" id="TIGR02937">
    <property type="entry name" value="sigma70-ECF"/>
    <property type="match status" value="1"/>
</dbReference>
<evidence type="ECO:0000256" key="5">
    <source>
        <dbReference type="SAM" id="MobiDB-lite"/>
    </source>
</evidence>
<evidence type="ECO:0000259" key="6">
    <source>
        <dbReference type="Pfam" id="PF04542"/>
    </source>
</evidence>
<feature type="region of interest" description="Disordered" evidence="5">
    <location>
        <begin position="177"/>
        <end position="197"/>
    </location>
</feature>
<dbReference type="InterPro" id="IPR007627">
    <property type="entry name" value="RNA_pol_sigma70_r2"/>
</dbReference>
<dbReference type="CDD" id="cd06171">
    <property type="entry name" value="Sigma70_r4"/>
    <property type="match status" value="1"/>
</dbReference>
<dbReference type="RefSeq" id="WP_245975969.1">
    <property type="nucleotide sequence ID" value="NZ_QPJD01000004.1"/>
</dbReference>
<dbReference type="InterPro" id="IPR036388">
    <property type="entry name" value="WH-like_DNA-bd_sf"/>
</dbReference>
<dbReference type="AlphaFoldDB" id="A0A368W2H1"/>
<feature type="domain" description="RNA polymerase sigma-70 region 2" evidence="6">
    <location>
        <begin position="17"/>
        <end position="81"/>
    </location>
</feature>
<evidence type="ECO:0000256" key="4">
    <source>
        <dbReference type="ARBA" id="ARBA00023163"/>
    </source>
</evidence>
<name>A0A368W2H1_9BACL</name>
<gene>
    <name evidence="8" type="ORF">DFP97_1044</name>
</gene>
<dbReference type="InterPro" id="IPR039425">
    <property type="entry name" value="RNA_pol_sigma-70-like"/>
</dbReference>
<comment type="caution">
    <text evidence="8">The sequence shown here is derived from an EMBL/GenBank/DDBJ whole genome shotgun (WGS) entry which is preliminary data.</text>
</comment>
<dbReference type="SUPFAM" id="SSF88946">
    <property type="entry name" value="Sigma2 domain of RNA polymerase sigma factors"/>
    <property type="match status" value="1"/>
</dbReference>
<dbReference type="PANTHER" id="PTHR43133">
    <property type="entry name" value="RNA POLYMERASE ECF-TYPE SIGMA FACTO"/>
    <property type="match status" value="1"/>
</dbReference>